<keyword evidence="4 12" id="KW-1003">Cell membrane</keyword>
<dbReference type="PANTHER" id="PTHR30587">
    <property type="entry name" value="FLAGELLAR BIOSYNTHETIC PROTEIN FLIP"/>
    <property type="match status" value="1"/>
</dbReference>
<keyword evidence="16" id="KW-1185">Reference proteome</keyword>
<comment type="function">
    <text evidence="12">Plays a role in the flagellum-specific transport system.</text>
</comment>
<proteinExistence type="inferred from homology"/>
<dbReference type="GO" id="GO:0009425">
    <property type="term" value="C:bacterial-type flagellum basal body"/>
    <property type="evidence" value="ECO:0007669"/>
    <property type="project" value="UniProtKB-SubCell"/>
</dbReference>
<feature type="transmembrane region" description="Helical" evidence="12">
    <location>
        <begin position="217"/>
        <end position="242"/>
    </location>
</feature>
<accession>A0A411YLP8</accession>
<keyword evidence="3 12" id="KW-0813">Transport</keyword>
<dbReference type="KEGG" id="erz:ER308_17845"/>
<keyword evidence="9 12" id="KW-0472">Membrane</keyword>
<evidence type="ECO:0000256" key="2">
    <source>
        <dbReference type="ARBA" id="ARBA00021714"/>
    </source>
</evidence>
<comment type="subcellular location">
    <subcellularLocation>
        <location evidence="12">Cell membrane</location>
        <topology evidence="12">Multi-pass membrane protein</topology>
    </subcellularLocation>
    <subcellularLocation>
        <location evidence="12">Bacterial flagellum basal body</location>
    </subcellularLocation>
</comment>
<evidence type="ECO:0000256" key="10">
    <source>
        <dbReference type="ARBA" id="ARBA00023143"/>
    </source>
</evidence>
<organism evidence="15 16">
    <name type="scientific">Egibacter rhizosphaerae</name>
    <dbReference type="NCBI Taxonomy" id="1670831"/>
    <lineage>
        <taxon>Bacteria</taxon>
        <taxon>Bacillati</taxon>
        <taxon>Actinomycetota</taxon>
        <taxon>Nitriliruptoria</taxon>
        <taxon>Egibacterales</taxon>
        <taxon>Egibacteraceae</taxon>
        <taxon>Egibacter</taxon>
    </lineage>
</organism>
<dbReference type="Proteomes" id="UP000291469">
    <property type="component" value="Chromosome"/>
</dbReference>
<evidence type="ECO:0000256" key="1">
    <source>
        <dbReference type="ARBA" id="ARBA00006257"/>
    </source>
</evidence>
<dbReference type="GO" id="GO:0005886">
    <property type="term" value="C:plasma membrane"/>
    <property type="evidence" value="ECO:0007669"/>
    <property type="project" value="UniProtKB-SubCell"/>
</dbReference>
<feature type="chain" id="PRO_5039266407" description="Flagellar biosynthetic protein FliP" evidence="14">
    <location>
        <begin position="20"/>
        <end position="283"/>
    </location>
</feature>
<comment type="caution">
    <text evidence="12">Lacks conserved residue(s) required for the propagation of feature annotation.</text>
</comment>
<sequence>MWRLALVVLIAAGLVAVLAAPGFAQPQPEQPEPSEPPIPTTPDEEPPDTDLDEAVVPDVPDIIFGVESEDPALSRTVVIILLLTLGSVAPGLLLLMTTFTRFIIVLGLTKQALAVQTVPPAQVLVGLALFLSLFVMGPIFTEINEEAIQPLLEGEMGQQEAFEAGFEPLRGFMLDQVEESDLELFVELSGEEPPDSPEELGPTTIVPAFVVSELRTAFIIGFVIFVPFLIIDLVVAATLMSLGMVMLPPVFISLPIKLLLFILVDGWVLLVGSLVNSVNGVVT</sequence>
<keyword evidence="8 12" id="KW-1133">Transmembrane helix</keyword>
<keyword evidence="6 12" id="KW-1005">Bacterial flagellum biogenesis</keyword>
<dbReference type="AlphaFoldDB" id="A0A411YLP8"/>
<evidence type="ECO:0000313" key="15">
    <source>
        <dbReference type="EMBL" id="QBI22103.1"/>
    </source>
</evidence>
<dbReference type="GO" id="GO:0009306">
    <property type="term" value="P:protein secretion"/>
    <property type="evidence" value="ECO:0007669"/>
    <property type="project" value="UniProtKB-UniRule"/>
</dbReference>
<evidence type="ECO:0000256" key="12">
    <source>
        <dbReference type="RuleBase" id="RU362069"/>
    </source>
</evidence>
<evidence type="ECO:0000256" key="7">
    <source>
        <dbReference type="ARBA" id="ARBA00022927"/>
    </source>
</evidence>
<feature type="transmembrane region" description="Helical" evidence="12">
    <location>
        <begin position="254"/>
        <end position="275"/>
    </location>
</feature>
<dbReference type="OrthoDB" id="9805111at2"/>
<dbReference type="NCBIfam" id="TIGR01103">
    <property type="entry name" value="fliP"/>
    <property type="match status" value="1"/>
</dbReference>
<keyword evidence="15" id="KW-0969">Cilium</keyword>
<dbReference type="InterPro" id="IPR005838">
    <property type="entry name" value="T3SS_IM_P"/>
</dbReference>
<gene>
    <name evidence="12 15" type="primary">fliP</name>
    <name evidence="15" type="ORF">ER308_17845</name>
</gene>
<keyword evidence="10" id="KW-0975">Bacterial flagellum</keyword>
<protein>
    <recommendedName>
        <fullName evidence="2 12">Flagellar biosynthetic protein FliP</fullName>
    </recommendedName>
</protein>
<keyword evidence="14" id="KW-0732">Signal</keyword>
<evidence type="ECO:0000256" key="3">
    <source>
        <dbReference type="ARBA" id="ARBA00022448"/>
    </source>
</evidence>
<dbReference type="PANTHER" id="PTHR30587:SF0">
    <property type="entry name" value="FLAGELLAR BIOSYNTHETIC PROTEIN FLIP"/>
    <property type="match status" value="1"/>
</dbReference>
<feature type="compositionally biased region" description="Pro residues" evidence="13">
    <location>
        <begin position="28"/>
        <end position="40"/>
    </location>
</feature>
<name>A0A411YLP8_9ACTN</name>
<feature type="compositionally biased region" description="Acidic residues" evidence="13">
    <location>
        <begin position="42"/>
        <end position="51"/>
    </location>
</feature>
<comment type="similarity">
    <text evidence="1 12">Belongs to the FliP/MopC/SpaP family.</text>
</comment>
<keyword evidence="15" id="KW-0966">Cell projection</keyword>
<keyword evidence="5 12" id="KW-0812">Transmembrane</keyword>
<evidence type="ECO:0000256" key="13">
    <source>
        <dbReference type="SAM" id="MobiDB-lite"/>
    </source>
</evidence>
<dbReference type="EMBL" id="CP036402">
    <property type="protein sequence ID" value="QBI22103.1"/>
    <property type="molecule type" value="Genomic_DNA"/>
</dbReference>
<evidence type="ECO:0000256" key="9">
    <source>
        <dbReference type="ARBA" id="ARBA00023136"/>
    </source>
</evidence>
<evidence type="ECO:0000256" key="4">
    <source>
        <dbReference type="ARBA" id="ARBA00022475"/>
    </source>
</evidence>
<evidence type="ECO:0000256" key="11">
    <source>
        <dbReference type="ARBA" id="ARBA00023225"/>
    </source>
</evidence>
<dbReference type="Pfam" id="PF00813">
    <property type="entry name" value="FliP"/>
    <property type="match status" value="1"/>
</dbReference>
<dbReference type="PRINTS" id="PR00951">
    <property type="entry name" value="FLGBIOSNFLIP"/>
</dbReference>
<evidence type="ECO:0000256" key="6">
    <source>
        <dbReference type="ARBA" id="ARBA00022795"/>
    </source>
</evidence>
<keyword evidence="7 12" id="KW-0653">Protein transport</keyword>
<reference evidence="15 16" key="1">
    <citation type="submission" date="2019-01" db="EMBL/GenBank/DDBJ databases">
        <title>Egibacter rhizosphaerae EGI 80759T.</title>
        <authorList>
            <person name="Chen D.-D."/>
            <person name="Tian Y."/>
            <person name="Jiao J.-Y."/>
            <person name="Zhang X.-T."/>
            <person name="Zhang Y.-G."/>
            <person name="Zhang Y."/>
            <person name="Xiao M."/>
            <person name="Shu W.-S."/>
            <person name="Li W.-J."/>
        </authorList>
    </citation>
    <scope>NUCLEOTIDE SEQUENCE [LARGE SCALE GENOMIC DNA]</scope>
    <source>
        <strain evidence="15 16">EGI 80759</strain>
    </source>
</reference>
<evidence type="ECO:0000313" key="16">
    <source>
        <dbReference type="Proteomes" id="UP000291469"/>
    </source>
</evidence>
<evidence type="ECO:0000256" key="14">
    <source>
        <dbReference type="SAM" id="SignalP"/>
    </source>
</evidence>
<dbReference type="PRINTS" id="PR01302">
    <property type="entry name" value="TYPE3IMPPROT"/>
</dbReference>
<keyword evidence="15" id="KW-0282">Flagellum</keyword>
<dbReference type="GO" id="GO:0044781">
    <property type="term" value="P:bacterial-type flagellum organization"/>
    <property type="evidence" value="ECO:0007669"/>
    <property type="project" value="UniProtKB-UniRule"/>
</dbReference>
<dbReference type="InterPro" id="IPR005837">
    <property type="entry name" value="FliP"/>
</dbReference>
<feature type="transmembrane region" description="Helical" evidence="12">
    <location>
        <begin position="77"/>
        <end position="109"/>
    </location>
</feature>
<feature type="signal peptide" evidence="14">
    <location>
        <begin position="1"/>
        <end position="19"/>
    </location>
</feature>
<evidence type="ECO:0000256" key="8">
    <source>
        <dbReference type="ARBA" id="ARBA00022989"/>
    </source>
</evidence>
<keyword evidence="11 12" id="KW-1006">Bacterial flagellum protein export</keyword>
<evidence type="ECO:0000256" key="5">
    <source>
        <dbReference type="ARBA" id="ARBA00022692"/>
    </source>
</evidence>
<dbReference type="PROSITE" id="PS01061">
    <property type="entry name" value="FLIP_2"/>
    <property type="match status" value="1"/>
</dbReference>
<feature type="region of interest" description="Disordered" evidence="13">
    <location>
        <begin position="25"/>
        <end position="51"/>
    </location>
</feature>